<evidence type="ECO:0000313" key="1">
    <source>
        <dbReference type="Ensembl" id="ENSOMEP00000033849.1"/>
    </source>
</evidence>
<keyword evidence="2" id="KW-1185">Reference proteome</keyword>
<reference evidence="1" key="1">
    <citation type="submission" date="2025-08" db="UniProtKB">
        <authorList>
            <consortium name="Ensembl"/>
        </authorList>
    </citation>
    <scope>IDENTIFICATION</scope>
</reference>
<dbReference type="PaxDb" id="30732-ENSOMEP00000033849"/>
<proteinExistence type="predicted"/>
<reference evidence="1" key="2">
    <citation type="submission" date="2025-09" db="UniProtKB">
        <authorList>
            <consortium name="Ensembl"/>
        </authorList>
    </citation>
    <scope>IDENTIFICATION</scope>
</reference>
<evidence type="ECO:0000313" key="2">
    <source>
        <dbReference type="Proteomes" id="UP000261560"/>
    </source>
</evidence>
<dbReference type="Proteomes" id="UP000261560">
    <property type="component" value="Unplaced"/>
</dbReference>
<accession>A0A3B3DWL4</accession>
<sequence>MCVIHICLIMSVQTSCNNRKSDLVPAPPHRDAFSAEKPIIPPQYLLRPSLRLLLVQRCLEHFPECHLWSDQCSKEQIGFSKSPKGFFISYLRPANPSPLSVLHI</sequence>
<dbReference type="Ensembl" id="ENSOMET00000035220.1">
    <property type="protein sequence ID" value="ENSOMEP00000033849.1"/>
    <property type="gene ID" value="ENSOMEG00000020084.1"/>
</dbReference>
<dbReference type="AlphaFoldDB" id="A0A3B3DWL4"/>
<protein>
    <submittedName>
        <fullName evidence="1">Uncharacterized protein</fullName>
    </submittedName>
</protein>
<name>A0A3B3DWL4_ORYME</name>
<organism evidence="1 2">
    <name type="scientific">Oryzias melastigma</name>
    <name type="common">Marine medaka</name>
    <dbReference type="NCBI Taxonomy" id="30732"/>
    <lineage>
        <taxon>Eukaryota</taxon>
        <taxon>Metazoa</taxon>
        <taxon>Chordata</taxon>
        <taxon>Craniata</taxon>
        <taxon>Vertebrata</taxon>
        <taxon>Euteleostomi</taxon>
        <taxon>Actinopterygii</taxon>
        <taxon>Neopterygii</taxon>
        <taxon>Teleostei</taxon>
        <taxon>Neoteleostei</taxon>
        <taxon>Acanthomorphata</taxon>
        <taxon>Ovalentaria</taxon>
        <taxon>Atherinomorphae</taxon>
        <taxon>Beloniformes</taxon>
        <taxon>Adrianichthyidae</taxon>
        <taxon>Oryziinae</taxon>
        <taxon>Oryzias</taxon>
    </lineage>
</organism>